<reference evidence="5 6" key="1">
    <citation type="submission" date="2017-01" db="EMBL/GenBank/DDBJ databases">
        <authorList>
            <person name="Mah S.A."/>
            <person name="Swanson W.J."/>
            <person name="Moy G.W."/>
            <person name="Vacquier V.D."/>
        </authorList>
    </citation>
    <scope>NUCLEOTIDE SEQUENCE [LARGE SCALE GENOMIC DNA]</scope>
    <source>
        <strain evidence="5 6">DSM 29590</strain>
    </source>
</reference>
<dbReference type="Gene3D" id="3.30.70.270">
    <property type="match status" value="1"/>
</dbReference>
<dbReference type="Pfam" id="PF00990">
    <property type="entry name" value="GGDEF"/>
    <property type="match status" value="1"/>
</dbReference>
<dbReference type="PROSITE" id="PS50887">
    <property type="entry name" value="GGDEF"/>
    <property type="match status" value="1"/>
</dbReference>
<dbReference type="PANTHER" id="PTHR44757">
    <property type="entry name" value="DIGUANYLATE CYCLASE DGCP"/>
    <property type="match status" value="1"/>
</dbReference>
<name>A0A1N7FL16_9RHOB</name>
<dbReference type="PANTHER" id="PTHR44757:SF2">
    <property type="entry name" value="BIOFILM ARCHITECTURE MAINTENANCE PROTEIN MBAA"/>
    <property type="match status" value="1"/>
</dbReference>
<dbReference type="Pfam" id="PF08448">
    <property type="entry name" value="PAS_4"/>
    <property type="match status" value="1"/>
</dbReference>
<evidence type="ECO:0000259" key="2">
    <source>
        <dbReference type="PROSITE" id="PS50112"/>
    </source>
</evidence>
<dbReference type="InterPro" id="IPR000160">
    <property type="entry name" value="GGDEF_dom"/>
</dbReference>
<dbReference type="PROSITE" id="PS50112">
    <property type="entry name" value="PAS"/>
    <property type="match status" value="1"/>
</dbReference>
<keyword evidence="6" id="KW-1185">Reference proteome</keyword>
<dbReference type="NCBIfam" id="TIGR00229">
    <property type="entry name" value="sensory_box"/>
    <property type="match status" value="1"/>
</dbReference>
<feature type="region of interest" description="Disordered" evidence="1">
    <location>
        <begin position="633"/>
        <end position="661"/>
    </location>
</feature>
<dbReference type="InterPro" id="IPR000014">
    <property type="entry name" value="PAS"/>
</dbReference>
<dbReference type="SMART" id="SM00052">
    <property type="entry name" value="EAL"/>
    <property type="match status" value="1"/>
</dbReference>
<protein>
    <submittedName>
        <fullName evidence="5">Diguanylate cyclase/phosphodiesterase with PAS/PAC sensor(S)</fullName>
    </submittedName>
</protein>
<proteinExistence type="predicted"/>
<sequence>MQQVGDGVSPGRQDHDDARGQSCRAAVSGHADARGGGAAHEEAGRWSEPWLSQLILDHARDGIAVLDMAGRMRWMNPALERMLGWSLAEMRGRNPSEMIMPPETRPAPEALARFRYAPGSPIFDTYRVTRHMRRDGSRFWNQQSHALIDLGPSDSEKMVVVTCRDISTEIEVQTDLRRVKDDLEHAAHHDDLTGLGNRKKLSQFLASGTARDSLRRGCMGVLQLDMDRFKEINDTLGHDAGDAVLRHVAAALREAAGEDDLACRMGGDEFVLICPDIGSRSSLVRRAEAILTGASRPLRWRDQTIMPGISIGASMPGHEGSGSSTDGMETPATLDGETLIRQADQALYSAKEAGRGRAILYTPELGRRHRDEQQISRDLSAAVEHEQLCVHLQPIAHLGTNRITGCEALLRWRHPTRGLLHPATFLPAAHQTQLLSEIDYLAMNAALDALADLHAQGFADLGMSLNVSSSILVDADYPALLDWALQSRDLPAHAICIEVLETAMMMGGALDVTGAITRLRALGVRVALDDFGSGYAGLTHMSSVEIDAIKLDRTMVCRLGRDPRARVVTRAIIRLCAVLGMDVIASGVETQTQVEVLRRAKCPQVQGFGLARPMDPSAMVEWLRARASLDGPLVLPDTPNGADTDVDDPAGNTDVDGISRA</sequence>
<organism evidence="5 6">
    <name type="scientific">Roseovarius nanhaiticus</name>
    <dbReference type="NCBI Taxonomy" id="573024"/>
    <lineage>
        <taxon>Bacteria</taxon>
        <taxon>Pseudomonadati</taxon>
        <taxon>Pseudomonadota</taxon>
        <taxon>Alphaproteobacteria</taxon>
        <taxon>Rhodobacterales</taxon>
        <taxon>Roseobacteraceae</taxon>
        <taxon>Roseovarius</taxon>
    </lineage>
</organism>
<evidence type="ECO:0000313" key="6">
    <source>
        <dbReference type="Proteomes" id="UP000186019"/>
    </source>
</evidence>
<evidence type="ECO:0000313" key="5">
    <source>
        <dbReference type="EMBL" id="SIS00926.1"/>
    </source>
</evidence>
<dbReference type="CDD" id="cd00130">
    <property type="entry name" value="PAS"/>
    <property type="match status" value="1"/>
</dbReference>
<gene>
    <name evidence="5" type="ORF">SAMN05421666_1133</name>
</gene>
<dbReference type="NCBIfam" id="TIGR00254">
    <property type="entry name" value="GGDEF"/>
    <property type="match status" value="1"/>
</dbReference>
<evidence type="ECO:0000256" key="1">
    <source>
        <dbReference type="SAM" id="MobiDB-lite"/>
    </source>
</evidence>
<dbReference type="InterPro" id="IPR035965">
    <property type="entry name" value="PAS-like_dom_sf"/>
</dbReference>
<dbReference type="CDD" id="cd01948">
    <property type="entry name" value="EAL"/>
    <property type="match status" value="1"/>
</dbReference>
<dbReference type="EMBL" id="FTNV01000001">
    <property type="protein sequence ID" value="SIS00926.1"/>
    <property type="molecule type" value="Genomic_DNA"/>
</dbReference>
<accession>A0A1N7FL16</accession>
<evidence type="ECO:0000259" key="4">
    <source>
        <dbReference type="PROSITE" id="PS50887"/>
    </source>
</evidence>
<dbReference type="InterPro" id="IPR043128">
    <property type="entry name" value="Rev_trsase/Diguanyl_cyclase"/>
</dbReference>
<dbReference type="SMART" id="SM00091">
    <property type="entry name" value="PAS"/>
    <property type="match status" value="1"/>
</dbReference>
<dbReference type="InterPro" id="IPR013656">
    <property type="entry name" value="PAS_4"/>
</dbReference>
<dbReference type="CDD" id="cd01949">
    <property type="entry name" value="GGDEF"/>
    <property type="match status" value="1"/>
</dbReference>
<dbReference type="InterPro" id="IPR035919">
    <property type="entry name" value="EAL_sf"/>
</dbReference>
<dbReference type="OrthoDB" id="9814202at2"/>
<dbReference type="PROSITE" id="PS50883">
    <property type="entry name" value="EAL"/>
    <property type="match status" value="1"/>
</dbReference>
<evidence type="ECO:0000259" key="3">
    <source>
        <dbReference type="PROSITE" id="PS50883"/>
    </source>
</evidence>
<dbReference type="Proteomes" id="UP000186019">
    <property type="component" value="Unassembled WGS sequence"/>
</dbReference>
<dbReference type="InterPro" id="IPR029787">
    <property type="entry name" value="Nucleotide_cyclase"/>
</dbReference>
<dbReference type="SUPFAM" id="SSF55785">
    <property type="entry name" value="PYP-like sensor domain (PAS domain)"/>
    <property type="match status" value="1"/>
</dbReference>
<feature type="domain" description="EAL" evidence="3">
    <location>
        <begin position="372"/>
        <end position="627"/>
    </location>
</feature>
<dbReference type="Pfam" id="PF00563">
    <property type="entry name" value="EAL"/>
    <property type="match status" value="1"/>
</dbReference>
<feature type="domain" description="GGDEF" evidence="4">
    <location>
        <begin position="217"/>
        <end position="363"/>
    </location>
</feature>
<dbReference type="Gene3D" id="3.20.20.450">
    <property type="entry name" value="EAL domain"/>
    <property type="match status" value="1"/>
</dbReference>
<dbReference type="InterPro" id="IPR001633">
    <property type="entry name" value="EAL_dom"/>
</dbReference>
<dbReference type="STRING" id="573024.SAMN05216208_1003"/>
<dbReference type="Gene3D" id="3.30.450.20">
    <property type="entry name" value="PAS domain"/>
    <property type="match status" value="1"/>
</dbReference>
<dbReference type="InterPro" id="IPR052155">
    <property type="entry name" value="Biofilm_reg_signaling"/>
</dbReference>
<dbReference type="SUPFAM" id="SSF55073">
    <property type="entry name" value="Nucleotide cyclase"/>
    <property type="match status" value="1"/>
</dbReference>
<dbReference type="SMART" id="SM00267">
    <property type="entry name" value="GGDEF"/>
    <property type="match status" value="1"/>
</dbReference>
<feature type="domain" description="PAS" evidence="2">
    <location>
        <begin position="55"/>
        <end position="105"/>
    </location>
</feature>
<dbReference type="AlphaFoldDB" id="A0A1N7FL16"/>
<dbReference type="SUPFAM" id="SSF141868">
    <property type="entry name" value="EAL domain-like"/>
    <property type="match status" value="1"/>
</dbReference>
<feature type="region of interest" description="Disordered" evidence="1">
    <location>
        <begin position="1"/>
        <end position="44"/>
    </location>
</feature>